<dbReference type="RefSeq" id="WP_099386313.1">
    <property type="nucleotide sequence ID" value="NZ_JANSWH010000047.1"/>
</dbReference>
<dbReference type="Pfam" id="PF19668">
    <property type="entry name" value="DUF6171"/>
    <property type="match status" value="1"/>
</dbReference>
<organism evidence="1 2">
    <name type="scientific">Agathobacter ruminis</name>
    <dbReference type="NCBI Taxonomy" id="1712665"/>
    <lineage>
        <taxon>Bacteria</taxon>
        <taxon>Bacillati</taxon>
        <taxon>Bacillota</taxon>
        <taxon>Clostridia</taxon>
        <taxon>Lachnospirales</taxon>
        <taxon>Lachnospiraceae</taxon>
        <taxon>Agathobacter</taxon>
    </lineage>
</organism>
<dbReference type="AlphaFoldDB" id="A0A2G3E2D3"/>
<reference evidence="1 2" key="2">
    <citation type="submission" date="2017-10" db="EMBL/GenBank/DDBJ databases">
        <authorList>
            <person name="Banno H."/>
            <person name="Chua N.-H."/>
        </authorList>
    </citation>
    <scope>NUCLEOTIDE SEQUENCE [LARGE SCALE GENOMIC DNA]</scope>
    <source>
        <strain evidence="1 2">JK623</strain>
    </source>
</reference>
<evidence type="ECO:0000313" key="1">
    <source>
        <dbReference type="EMBL" id="PHU37432.1"/>
    </source>
</evidence>
<gene>
    <name evidence="1" type="ORF">CSX02_08200</name>
</gene>
<comment type="caution">
    <text evidence="1">The sequence shown here is derived from an EMBL/GenBank/DDBJ whole genome shotgun (WGS) entry which is preliminary data.</text>
</comment>
<dbReference type="InterPro" id="IPR046169">
    <property type="entry name" value="DUF6171"/>
</dbReference>
<dbReference type="Proteomes" id="UP000224563">
    <property type="component" value="Unassembled WGS sequence"/>
</dbReference>
<protein>
    <submittedName>
        <fullName evidence="1">Uncharacterized protein</fullName>
    </submittedName>
</protein>
<proteinExistence type="predicted"/>
<name>A0A2G3E2D3_9FIRM</name>
<accession>A0A2G3E2D3</accession>
<dbReference type="EMBL" id="PDYG01000056">
    <property type="protein sequence ID" value="PHU37432.1"/>
    <property type="molecule type" value="Genomic_DNA"/>
</dbReference>
<keyword evidence="2" id="KW-1185">Reference proteome</keyword>
<evidence type="ECO:0000313" key="2">
    <source>
        <dbReference type="Proteomes" id="UP000224563"/>
    </source>
</evidence>
<reference evidence="1 2" key="1">
    <citation type="submission" date="2017-10" db="EMBL/GenBank/DDBJ databases">
        <title>Resolving the taxonomy of Roseburia spp., Eubacterium rectale and Agathobacter spp. through phylogenomic analysis.</title>
        <authorList>
            <person name="Sheridan P.O."/>
            <person name="Walker A.W."/>
            <person name="Duncan S.H."/>
            <person name="Scott K.P."/>
            <person name="Toole P.W.O."/>
            <person name="Luis P."/>
            <person name="Flint H.J."/>
        </authorList>
    </citation>
    <scope>NUCLEOTIDE SEQUENCE [LARGE SCALE GENOMIC DNA]</scope>
    <source>
        <strain evidence="1 2">JK623</strain>
    </source>
</reference>
<sequence length="84" mass="9813">MEQEKKRFCKKCLMREMAEADAAMIEKYKEAIRMEDRVDTPVYERRLAECKNCEKLNAGTCMACGCYVELRALSPVSKCPDKHW</sequence>